<evidence type="ECO:0000313" key="2">
    <source>
        <dbReference type="Proteomes" id="UP000657918"/>
    </source>
</evidence>
<reference evidence="1 2" key="1">
    <citation type="submission" date="2020-10" db="EMBL/GenBank/DDBJ databases">
        <title>Plant Genome Project.</title>
        <authorList>
            <person name="Zhang R.-G."/>
        </authorList>
    </citation>
    <scope>NUCLEOTIDE SEQUENCE [LARGE SCALE GENOMIC DNA]</scope>
    <source>
        <strain evidence="1">FAFU-HL-1</strain>
        <tissue evidence="1">Leaf</tissue>
    </source>
</reference>
<gene>
    <name evidence="1" type="ORF">SADUNF_Sadunf14G0005300</name>
</gene>
<accession>A0A835JH87</accession>
<evidence type="ECO:0008006" key="3">
    <source>
        <dbReference type="Google" id="ProtNLM"/>
    </source>
</evidence>
<dbReference type="AlphaFoldDB" id="A0A835JH87"/>
<dbReference type="PANTHER" id="PTHR21477">
    <property type="entry name" value="ZGC:172139"/>
    <property type="match status" value="1"/>
</dbReference>
<evidence type="ECO:0000313" key="1">
    <source>
        <dbReference type="EMBL" id="KAF9668454.1"/>
    </source>
</evidence>
<dbReference type="InterPro" id="IPR019141">
    <property type="entry name" value="DUF2045"/>
</dbReference>
<sequence length="456" mass="50401">MQGDGGETPSRYELLSMVKKHTKLLGKTTVGEEEASDVEMDSQFWHDVLDLYYIRGKESRRKQDDDLVFFVRKRSTQGYGFNDSVESAAPYFVRRWAPKLDNLVSESSLEVDWRRSFYLNLIAHTSYTVTVAICSQEVLRNHQAGQDTQLSPIYKVVKTVYASPSRVNFHLDSKKACSFAEVETTPAYPDIFFAVDDFDSTFDAVVLTERDHCYCVLLNAHDGAAFPSDKELHDGSSSSNVFQKNDTSSVKEKNSKVCACLTLFSGFVSFQMVREAYDEVNLSFQLIPSTIVCLGAWGQILWEQLAEVSETEAPGNFLCSFSSLIFVSLPRSTAGKSRFGSLLGHSPGKTDRLYMKGPGGRGEVEVAVSGVEDQSQQDFGPFSPVTSKKGFGIGSVFQKAASIASVAARQAYAAASSSISSDDETLPLKCCLMSISLPWEYIAYDLLFKGTPPVNM</sequence>
<proteinExistence type="predicted"/>
<protein>
    <recommendedName>
        <fullName evidence="3">Cw7 protein</fullName>
    </recommendedName>
</protein>
<dbReference type="OrthoDB" id="1906921at2759"/>
<keyword evidence="2" id="KW-1185">Reference proteome</keyword>
<dbReference type="Pfam" id="PF09741">
    <property type="entry name" value="DUF2045"/>
    <property type="match status" value="1"/>
</dbReference>
<organism evidence="1 2">
    <name type="scientific">Salix dunnii</name>
    <dbReference type="NCBI Taxonomy" id="1413687"/>
    <lineage>
        <taxon>Eukaryota</taxon>
        <taxon>Viridiplantae</taxon>
        <taxon>Streptophyta</taxon>
        <taxon>Embryophyta</taxon>
        <taxon>Tracheophyta</taxon>
        <taxon>Spermatophyta</taxon>
        <taxon>Magnoliopsida</taxon>
        <taxon>eudicotyledons</taxon>
        <taxon>Gunneridae</taxon>
        <taxon>Pentapetalae</taxon>
        <taxon>rosids</taxon>
        <taxon>fabids</taxon>
        <taxon>Malpighiales</taxon>
        <taxon>Salicaceae</taxon>
        <taxon>Saliceae</taxon>
        <taxon>Salix</taxon>
    </lineage>
</organism>
<name>A0A835JH87_9ROSI</name>
<dbReference type="Proteomes" id="UP000657918">
    <property type="component" value="Unassembled WGS sequence"/>
</dbReference>
<dbReference type="EMBL" id="JADGMS010000014">
    <property type="protein sequence ID" value="KAF9668454.1"/>
    <property type="molecule type" value="Genomic_DNA"/>
</dbReference>
<dbReference type="PANTHER" id="PTHR21477:SF13">
    <property type="entry name" value="KIAA0930"/>
    <property type="match status" value="1"/>
</dbReference>
<comment type="caution">
    <text evidence="1">The sequence shown here is derived from an EMBL/GenBank/DDBJ whole genome shotgun (WGS) entry which is preliminary data.</text>
</comment>